<protein>
    <submittedName>
        <fullName evidence="1">Uncharacterized protein</fullName>
    </submittedName>
</protein>
<sequence length="116" mass="12322">MPICCLFGMTPQFQDQRRLDWQPRRKRNDRSARVALPAVPAARDAPEVSANPAAAASLKRDDEVIVLPNLLETEAVAAPAALEDSIVGDSDDEIGQDAPVVLAAPAARVARAAPVD</sequence>
<dbReference type="HOGENOM" id="CLU_2098997_0_0_1"/>
<proteinExistence type="predicted"/>
<name>G0NNR8_CAEBE</name>
<keyword evidence="2" id="KW-1185">Reference proteome</keyword>
<evidence type="ECO:0000313" key="1">
    <source>
        <dbReference type="EMBL" id="EGT34949.1"/>
    </source>
</evidence>
<dbReference type="Proteomes" id="UP000008068">
    <property type="component" value="Unassembled WGS sequence"/>
</dbReference>
<evidence type="ECO:0000313" key="2">
    <source>
        <dbReference type="Proteomes" id="UP000008068"/>
    </source>
</evidence>
<gene>
    <name evidence="1" type="ORF">CAEBREN_17767</name>
</gene>
<dbReference type="InParanoid" id="G0NNR8"/>
<accession>G0NNR8</accession>
<organism evidence="2">
    <name type="scientific">Caenorhabditis brenneri</name>
    <name type="common">Nematode worm</name>
    <dbReference type="NCBI Taxonomy" id="135651"/>
    <lineage>
        <taxon>Eukaryota</taxon>
        <taxon>Metazoa</taxon>
        <taxon>Ecdysozoa</taxon>
        <taxon>Nematoda</taxon>
        <taxon>Chromadorea</taxon>
        <taxon>Rhabditida</taxon>
        <taxon>Rhabditina</taxon>
        <taxon>Rhabditomorpha</taxon>
        <taxon>Rhabditoidea</taxon>
        <taxon>Rhabditidae</taxon>
        <taxon>Peloderinae</taxon>
        <taxon>Caenorhabditis</taxon>
    </lineage>
</organism>
<dbReference type="AlphaFoldDB" id="G0NNR8"/>
<dbReference type="EMBL" id="GL379916">
    <property type="protein sequence ID" value="EGT34949.1"/>
    <property type="molecule type" value="Genomic_DNA"/>
</dbReference>
<reference evidence="2" key="1">
    <citation type="submission" date="2011-07" db="EMBL/GenBank/DDBJ databases">
        <authorList>
            <consortium name="Caenorhabditis brenneri Sequencing and Analysis Consortium"/>
            <person name="Wilson R.K."/>
        </authorList>
    </citation>
    <scope>NUCLEOTIDE SEQUENCE [LARGE SCALE GENOMIC DNA]</scope>
    <source>
        <strain evidence="2">PB2801</strain>
    </source>
</reference>